<organism evidence="2 3">
    <name type="scientific">Cercospora kikuchii</name>
    <dbReference type="NCBI Taxonomy" id="84275"/>
    <lineage>
        <taxon>Eukaryota</taxon>
        <taxon>Fungi</taxon>
        <taxon>Dikarya</taxon>
        <taxon>Ascomycota</taxon>
        <taxon>Pezizomycotina</taxon>
        <taxon>Dothideomycetes</taxon>
        <taxon>Dothideomycetidae</taxon>
        <taxon>Mycosphaerellales</taxon>
        <taxon>Mycosphaerellaceae</taxon>
        <taxon>Cercospora</taxon>
    </lineage>
</organism>
<dbReference type="Proteomes" id="UP000825890">
    <property type="component" value="Unassembled WGS sequence"/>
</dbReference>
<evidence type="ECO:0000313" key="2">
    <source>
        <dbReference type="EMBL" id="GIZ49408.1"/>
    </source>
</evidence>
<dbReference type="EMBL" id="BOLY01000009">
    <property type="protein sequence ID" value="GIZ49408.1"/>
    <property type="molecule type" value="Genomic_DNA"/>
</dbReference>
<gene>
    <name evidence="2" type="ORF">CKM354_001243800</name>
</gene>
<accession>A0A9P3L1V7</accession>
<proteinExistence type="predicted"/>
<reference evidence="2 3" key="1">
    <citation type="submission" date="2021-01" db="EMBL/GenBank/DDBJ databases">
        <title>Cercospora kikuchii MAFF 305040 whole genome shotgun sequence.</title>
        <authorList>
            <person name="Kashiwa T."/>
            <person name="Suzuki T."/>
        </authorList>
    </citation>
    <scope>NUCLEOTIDE SEQUENCE [LARGE SCALE GENOMIC DNA]</scope>
    <source>
        <strain evidence="2 3">MAFF 305040</strain>
    </source>
</reference>
<dbReference type="AlphaFoldDB" id="A0A9P3L1V7"/>
<feature type="region of interest" description="Disordered" evidence="1">
    <location>
        <begin position="139"/>
        <end position="218"/>
    </location>
</feature>
<dbReference type="GeneID" id="68298013"/>
<protein>
    <recommendedName>
        <fullName evidence="4">Zinc-ribbon domain-containing protein</fullName>
    </recommendedName>
</protein>
<feature type="compositionally biased region" description="Basic and acidic residues" evidence="1">
    <location>
        <begin position="181"/>
        <end position="194"/>
    </location>
</feature>
<comment type="caution">
    <text evidence="2">The sequence shown here is derived from an EMBL/GenBank/DDBJ whole genome shotgun (WGS) entry which is preliminary data.</text>
</comment>
<dbReference type="RefSeq" id="XP_044663895.1">
    <property type="nucleotide sequence ID" value="XM_044807960.1"/>
</dbReference>
<keyword evidence="3" id="KW-1185">Reference proteome</keyword>
<sequence>MAASFCPSCGQHVSAGLRSCPRCRRPTPLPANGTSPNPDAERLAMERYLLHQARTQQIWNDQQALNRQRPSARATWGNDRSVADNIVGSAGPSTLPSIYPYATAIDDRDLNATAGPEPIQQGPLYEAQQIPPYGQRRVSQYVPQQGGPSAPQQIQTQRPQRYENGFSAPNGVILRPNQDTQVERRDTEDADRTETSATPVSMPSARRRERGYRGSYRQ</sequence>
<name>A0A9P3L1V7_9PEZI</name>
<evidence type="ECO:0000256" key="1">
    <source>
        <dbReference type="SAM" id="MobiDB-lite"/>
    </source>
</evidence>
<dbReference type="OrthoDB" id="10305387at2759"/>
<evidence type="ECO:0008006" key="4">
    <source>
        <dbReference type="Google" id="ProtNLM"/>
    </source>
</evidence>
<feature type="compositionally biased region" description="Polar residues" evidence="1">
    <location>
        <begin position="139"/>
        <end position="159"/>
    </location>
</feature>
<evidence type="ECO:0000313" key="3">
    <source>
        <dbReference type="Proteomes" id="UP000825890"/>
    </source>
</evidence>